<sequence length="157" mass="17643">MESILSAVKGMLGTSESEGRVQGESRSQSESDTPDESQKSLRERLTERTEIERRKAEGVKALRKELKEARSEMDQLRSEIGQVSEEVRETREAQEDLSDGVRMIAATIEEVLTEERLAQIEKAEDMAEELSFRQMILVLMMGVVIGALSSLLTELLL</sequence>
<dbReference type="RefSeq" id="WP_259040521.1">
    <property type="nucleotide sequence ID" value="NZ_JANTZP010000013.1"/>
</dbReference>
<feature type="compositionally biased region" description="Basic and acidic residues" evidence="1">
    <location>
        <begin position="36"/>
        <end position="52"/>
    </location>
</feature>
<feature type="compositionally biased region" description="Basic and acidic residues" evidence="1">
    <location>
        <begin position="85"/>
        <end position="94"/>
    </location>
</feature>
<accession>A0A9X2V7U3</accession>
<reference evidence="3" key="1">
    <citation type="submission" date="2022-08" db="EMBL/GenBank/DDBJ databases">
        <title>Genomic Encyclopedia of Type Strains, Phase V (KMG-V): Genome sequencing to study the core and pangenomes of soil and plant-associated prokaryotes.</title>
        <authorList>
            <person name="Whitman W."/>
        </authorList>
    </citation>
    <scope>NUCLEOTIDE SEQUENCE</scope>
    <source>
        <strain evidence="3">SP3026</strain>
    </source>
</reference>
<organism evidence="3 4">
    <name type="scientific">Salinibacter ruber</name>
    <dbReference type="NCBI Taxonomy" id="146919"/>
    <lineage>
        <taxon>Bacteria</taxon>
        <taxon>Pseudomonadati</taxon>
        <taxon>Rhodothermota</taxon>
        <taxon>Rhodothermia</taxon>
        <taxon>Rhodothermales</taxon>
        <taxon>Salinibacteraceae</taxon>
        <taxon>Salinibacter</taxon>
    </lineage>
</organism>
<dbReference type="Proteomes" id="UP001155144">
    <property type="component" value="Unassembled WGS sequence"/>
</dbReference>
<feature type="region of interest" description="Disordered" evidence="1">
    <location>
        <begin position="73"/>
        <end position="94"/>
    </location>
</feature>
<feature type="transmembrane region" description="Helical" evidence="2">
    <location>
        <begin position="136"/>
        <end position="156"/>
    </location>
</feature>
<keyword evidence="2" id="KW-1133">Transmembrane helix</keyword>
<feature type="region of interest" description="Disordered" evidence="1">
    <location>
        <begin position="1"/>
        <end position="52"/>
    </location>
</feature>
<evidence type="ECO:0000313" key="3">
    <source>
        <dbReference type="EMBL" id="MCS4122850.1"/>
    </source>
</evidence>
<name>A0A9X2V7U3_9BACT</name>
<comment type="caution">
    <text evidence="3">The sequence shown here is derived from an EMBL/GenBank/DDBJ whole genome shotgun (WGS) entry which is preliminary data.</text>
</comment>
<dbReference type="EMBL" id="JANUBL010000011">
    <property type="protein sequence ID" value="MCS4122850.1"/>
    <property type="molecule type" value="Genomic_DNA"/>
</dbReference>
<feature type="compositionally biased region" description="Basic and acidic residues" evidence="1">
    <location>
        <begin position="17"/>
        <end position="29"/>
    </location>
</feature>
<protein>
    <submittedName>
        <fullName evidence="3">Cell fate (Sporulation/competence/biofilm development) regulator YmcA (YheA/YmcA/DUF963 family)</fullName>
    </submittedName>
</protein>
<gene>
    <name evidence="3" type="ORF">GGP45_003218</name>
</gene>
<keyword evidence="2" id="KW-0812">Transmembrane</keyword>
<proteinExistence type="predicted"/>
<evidence type="ECO:0000256" key="1">
    <source>
        <dbReference type="SAM" id="MobiDB-lite"/>
    </source>
</evidence>
<evidence type="ECO:0000313" key="4">
    <source>
        <dbReference type="Proteomes" id="UP001155144"/>
    </source>
</evidence>
<evidence type="ECO:0000256" key="2">
    <source>
        <dbReference type="SAM" id="Phobius"/>
    </source>
</evidence>
<keyword evidence="2" id="KW-0472">Membrane</keyword>
<dbReference type="AlphaFoldDB" id="A0A9X2V7U3"/>